<dbReference type="InterPro" id="IPR003593">
    <property type="entry name" value="AAA+_ATPase"/>
</dbReference>
<dbReference type="Proteomes" id="UP000002931">
    <property type="component" value="Unassembled WGS sequence"/>
</dbReference>
<keyword evidence="4 6" id="KW-0067">ATP-binding</keyword>
<evidence type="ECO:0000256" key="4">
    <source>
        <dbReference type="ARBA" id="ARBA00022840"/>
    </source>
</evidence>
<dbReference type="GO" id="GO:0005524">
    <property type="term" value="F:ATP binding"/>
    <property type="evidence" value="ECO:0007669"/>
    <property type="project" value="UniProtKB-KW"/>
</dbReference>
<organism evidence="6 7">
    <name type="scientific">Maritimibacter alkaliphilus HTCC2654</name>
    <dbReference type="NCBI Taxonomy" id="314271"/>
    <lineage>
        <taxon>Bacteria</taxon>
        <taxon>Pseudomonadati</taxon>
        <taxon>Pseudomonadota</taxon>
        <taxon>Alphaproteobacteria</taxon>
        <taxon>Rhodobacterales</taxon>
        <taxon>Roseobacteraceae</taxon>
        <taxon>Maritimibacter</taxon>
    </lineage>
</organism>
<dbReference type="PANTHER" id="PTHR46743">
    <property type="entry name" value="TEICHOIC ACIDS EXPORT ATP-BINDING PROTEIN TAGH"/>
    <property type="match status" value="1"/>
</dbReference>
<name>A3VGK2_9RHOB</name>
<dbReference type="InterPro" id="IPR003439">
    <property type="entry name" value="ABC_transporter-like_ATP-bd"/>
</dbReference>
<dbReference type="InterPro" id="IPR027417">
    <property type="entry name" value="P-loop_NTPase"/>
</dbReference>
<dbReference type="InterPro" id="IPR017871">
    <property type="entry name" value="ABC_transporter-like_CS"/>
</dbReference>
<dbReference type="eggNOG" id="COG1134">
    <property type="taxonomic scope" value="Bacteria"/>
</dbReference>
<dbReference type="HOGENOM" id="CLU_000604_1_2_5"/>
<dbReference type="AlphaFoldDB" id="A3VGK2"/>
<dbReference type="CDD" id="cd03220">
    <property type="entry name" value="ABC_KpsT_Wzt"/>
    <property type="match status" value="1"/>
</dbReference>
<comment type="caution">
    <text evidence="6">The sequence shown here is derived from an EMBL/GenBank/DDBJ whole genome shotgun (WGS) entry which is preliminary data.</text>
</comment>
<dbReference type="GO" id="GO:0016020">
    <property type="term" value="C:membrane"/>
    <property type="evidence" value="ECO:0007669"/>
    <property type="project" value="InterPro"/>
</dbReference>
<keyword evidence="7" id="KW-1185">Reference proteome</keyword>
<reference evidence="6 7" key="1">
    <citation type="journal article" date="2010" name="J. Bacteriol.">
        <title>Genome sequences of Pelagibaca bermudensis HTCC2601T and Maritimibacter alkaliphilus HTCC2654T, the type strains of two marine Roseobacter genera.</title>
        <authorList>
            <person name="Thrash J.C."/>
            <person name="Cho J.C."/>
            <person name="Ferriera S."/>
            <person name="Johnson J."/>
            <person name="Vergin K.L."/>
            <person name="Giovannoni S.J."/>
        </authorList>
    </citation>
    <scope>NUCLEOTIDE SEQUENCE [LARGE SCALE GENOMIC DNA]</scope>
    <source>
        <strain evidence="6 7">HTCC2654</strain>
    </source>
</reference>
<sequence>MLDGLDFEVPAGVSLGLLGRNGAGKSTLLSILSGAVKPDAGEVRTEGTISWPVGLRAAFHKDMTGVQNVRFVARVYGVDSDELVEFVHDFSELGDHFYMPFKTYSSGMRSRISFGTAMGIHFDTYLVDEVTAVGDASFKRKSRAVLRDRLARSSAIMVSHNMDELRASCDAGMVLAGGRARYFDDIDDAIEQHEWDMARS</sequence>
<dbReference type="EMBL" id="AAMT01000008">
    <property type="protein sequence ID" value="EAQ12407.1"/>
    <property type="molecule type" value="Genomic_DNA"/>
</dbReference>
<accession>A3VGK2</accession>
<dbReference type="InterPro" id="IPR015860">
    <property type="entry name" value="ABC_transpr_TagH-like"/>
</dbReference>
<gene>
    <name evidence="6" type="ORF">RB2654_14015</name>
</gene>
<dbReference type="PROSITE" id="PS00211">
    <property type="entry name" value="ABC_TRANSPORTER_1"/>
    <property type="match status" value="1"/>
</dbReference>
<comment type="similarity">
    <text evidence="1">Belongs to the ABC transporter superfamily.</text>
</comment>
<evidence type="ECO:0000256" key="1">
    <source>
        <dbReference type="ARBA" id="ARBA00005417"/>
    </source>
</evidence>
<dbReference type="STRING" id="314271.RB2654_14015"/>
<evidence type="ECO:0000256" key="2">
    <source>
        <dbReference type="ARBA" id="ARBA00022448"/>
    </source>
</evidence>
<dbReference type="PROSITE" id="PS50893">
    <property type="entry name" value="ABC_TRANSPORTER_2"/>
    <property type="match status" value="1"/>
</dbReference>
<dbReference type="InterPro" id="IPR050683">
    <property type="entry name" value="Bact_Polysacc_Export_ATP-bd"/>
</dbReference>
<dbReference type="GO" id="GO:0016887">
    <property type="term" value="F:ATP hydrolysis activity"/>
    <property type="evidence" value="ECO:0007669"/>
    <property type="project" value="InterPro"/>
</dbReference>
<evidence type="ECO:0000313" key="7">
    <source>
        <dbReference type="Proteomes" id="UP000002931"/>
    </source>
</evidence>
<dbReference type="GO" id="GO:0140359">
    <property type="term" value="F:ABC-type transporter activity"/>
    <property type="evidence" value="ECO:0007669"/>
    <property type="project" value="InterPro"/>
</dbReference>
<evidence type="ECO:0000313" key="6">
    <source>
        <dbReference type="EMBL" id="EAQ12407.1"/>
    </source>
</evidence>
<dbReference type="PANTHER" id="PTHR46743:SF2">
    <property type="entry name" value="TEICHOIC ACIDS EXPORT ATP-BINDING PROTEIN TAGH"/>
    <property type="match status" value="1"/>
</dbReference>
<evidence type="ECO:0000256" key="3">
    <source>
        <dbReference type="ARBA" id="ARBA00022741"/>
    </source>
</evidence>
<feature type="domain" description="ABC transporter" evidence="5">
    <location>
        <begin position="1"/>
        <end position="200"/>
    </location>
</feature>
<dbReference type="SMART" id="SM00382">
    <property type="entry name" value="AAA"/>
    <property type="match status" value="1"/>
</dbReference>
<dbReference type="Pfam" id="PF00005">
    <property type="entry name" value="ABC_tran"/>
    <property type="match status" value="1"/>
</dbReference>
<protein>
    <submittedName>
        <fullName evidence="6">Putative cell surface polysaccharide export ABC-2 transporter ATP-binding protein</fullName>
    </submittedName>
</protein>
<dbReference type="Gene3D" id="3.40.50.300">
    <property type="entry name" value="P-loop containing nucleotide triphosphate hydrolases"/>
    <property type="match status" value="1"/>
</dbReference>
<keyword evidence="2" id="KW-0813">Transport</keyword>
<dbReference type="SUPFAM" id="SSF52540">
    <property type="entry name" value="P-loop containing nucleoside triphosphate hydrolases"/>
    <property type="match status" value="1"/>
</dbReference>
<proteinExistence type="inferred from homology"/>
<keyword evidence="3" id="KW-0547">Nucleotide-binding</keyword>
<evidence type="ECO:0000259" key="5">
    <source>
        <dbReference type="PROSITE" id="PS50893"/>
    </source>
</evidence>